<dbReference type="Gene3D" id="1.10.8.960">
    <property type="match status" value="1"/>
</dbReference>
<comment type="catalytic activity">
    <reaction evidence="6">
        <text>L-cysteine + L-glutamate + ATP = gamma-L-glutamyl-L-cysteine + ADP + phosphate + H(+)</text>
        <dbReference type="Rhea" id="RHEA:13285"/>
        <dbReference type="ChEBI" id="CHEBI:15378"/>
        <dbReference type="ChEBI" id="CHEBI:29985"/>
        <dbReference type="ChEBI" id="CHEBI:30616"/>
        <dbReference type="ChEBI" id="CHEBI:35235"/>
        <dbReference type="ChEBI" id="CHEBI:43474"/>
        <dbReference type="ChEBI" id="CHEBI:58173"/>
        <dbReference type="ChEBI" id="CHEBI:456216"/>
        <dbReference type="EC" id="6.3.2.2"/>
    </reaction>
</comment>
<protein>
    <recommendedName>
        <fullName evidence="1 6">Glutamate--cysteine ligase</fullName>
        <ecNumber evidence="1 6">6.3.2.2</ecNumber>
    </recommendedName>
    <alternativeName>
        <fullName evidence="6">Gamma-ECS</fullName>
    </alternativeName>
    <alternativeName>
        <fullName evidence="6">Gamma-glutamylcysteine synthetase</fullName>
    </alternativeName>
</protein>
<dbReference type="Proteomes" id="UP000663827">
    <property type="component" value="Unassembled WGS sequence"/>
</dbReference>
<dbReference type="EC" id="6.3.2.2" evidence="1 6"/>
<evidence type="ECO:0000313" key="7">
    <source>
        <dbReference type="EMBL" id="CAE7154684.1"/>
    </source>
</evidence>
<evidence type="ECO:0000256" key="1">
    <source>
        <dbReference type="ARBA" id="ARBA00012220"/>
    </source>
</evidence>
<evidence type="ECO:0000256" key="3">
    <source>
        <dbReference type="ARBA" id="ARBA00022684"/>
    </source>
</evidence>
<reference evidence="7" key="1">
    <citation type="submission" date="2021-01" db="EMBL/GenBank/DDBJ databases">
        <authorList>
            <person name="Kaushik A."/>
        </authorList>
    </citation>
    <scope>NUCLEOTIDE SEQUENCE</scope>
    <source>
        <strain evidence="7">AG5</strain>
    </source>
</reference>
<dbReference type="FunFam" id="1.10.8.960:FF:000001">
    <property type="entry name" value="Glutamate--cysteine ligase catalytic subunit"/>
    <property type="match status" value="1"/>
</dbReference>
<evidence type="ECO:0000256" key="6">
    <source>
        <dbReference type="RuleBase" id="RU367135"/>
    </source>
</evidence>
<feature type="non-terminal residue" evidence="7">
    <location>
        <position position="1"/>
    </location>
</feature>
<dbReference type="PANTHER" id="PTHR11164">
    <property type="entry name" value="GLUTAMATE CYSTEINE LIGASE"/>
    <property type="match status" value="1"/>
</dbReference>
<gene>
    <name evidence="7" type="ORF">RDB_LOCUS92503</name>
</gene>
<keyword evidence="2 6" id="KW-0436">Ligase</keyword>
<proteinExistence type="inferred from homology"/>
<keyword evidence="3 6" id="KW-0317">Glutathione biosynthesis</keyword>
<sequence>ATWMRDFIRSHPAYKQDSVVSREVNYDLVKAIDEIERGDHCVPELLPAGYVGSSHEKADW</sequence>
<dbReference type="GO" id="GO:0004357">
    <property type="term" value="F:glutamate-cysteine ligase activity"/>
    <property type="evidence" value="ECO:0007669"/>
    <property type="project" value="UniProtKB-UniRule"/>
</dbReference>
<evidence type="ECO:0000313" key="8">
    <source>
        <dbReference type="Proteomes" id="UP000663827"/>
    </source>
</evidence>
<name>A0A8H3E6F5_9AGAM</name>
<dbReference type="Pfam" id="PF03074">
    <property type="entry name" value="GCS"/>
    <property type="match status" value="1"/>
</dbReference>
<organism evidence="7 8">
    <name type="scientific">Rhizoctonia solani</name>
    <dbReference type="NCBI Taxonomy" id="456999"/>
    <lineage>
        <taxon>Eukaryota</taxon>
        <taxon>Fungi</taxon>
        <taxon>Dikarya</taxon>
        <taxon>Basidiomycota</taxon>
        <taxon>Agaricomycotina</taxon>
        <taxon>Agaricomycetes</taxon>
        <taxon>Cantharellales</taxon>
        <taxon>Ceratobasidiaceae</taxon>
        <taxon>Rhizoctonia</taxon>
    </lineage>
</organism>
<comment type="similarity">
    <text evidence="6">Belongs to the glutamate--cysteine ligase type 3 family.</text>
</comment>
<dbReference type="AlphaFoldDB" id="A0A8H3E6F5"/>
<keyword evidence="5 6" id="KW-0067">ATP-binding</keyword>
<dbReference type="EMBL" id="CAJNJQ010001917">
    <property type="protein sequence ID" value="CAE7154684.1"/>
    <property type="molecule type" value="Genomic_DNA"/>
</dbReference>
<evidence type="ECO:0000256" key="2">
    <source>
        <dbReference type="ARBA" id="ARBA00022598"/>
    </source>
</evidence>
<dbReference type="GO" id="GO:0006750">
    <property type="term" value="P:glutathione biosynthetic process"/>
    <property type="evidence" value="ECO:0007669"/>
    <property type="project" value="UniProtKB-UniRule"/>
</dbReference>
<dbReference type="InterPro" id="IPR004308">
    <property type="entry name" value="GCS"/>
</dbReference>
<dbReference type="GO" id="GO:0005524">
    <property type="term" value="F:ATP binding"/>
    <property type="evidence" value="ECO:0007669"/>
    <property type="project" value="UniProtKB-UniRule"/>
</dbReference>
<accession>A0A8H3E6F5</accession>
<comment type="caution">
    <text evidence="7">The sequence shown here is derived from an EMBL/GenBank/DDBJ whole genome shotgun (WGS) entry which is preliminary data.</text>
</comment>
<dbReference type="GO" id="GO:0017109">
    <property type="term" value="C:glutamate-cysteine ligase complex"/>
    <property type="evidence" value="ECO:0007669"/>
    <property type="project" value="TreeGrafter"/>
</dbReference>
<keyword evidence="4 6" id="KW-0547">Nucleotide-binding</keyword>
<evidence type="ECO:0000256" key="5">
    <source>
        <dbReference type="ARBA" id="ARBA00022840"/>
    </source>
</evidence>
<evidence type="ECO:0000256" key="4">
    <source>
        <dbReference type="ARBA" id="ARBA00022741"/>
    </source>
</evidence>
<comment type="pathway">
    <text evidence="6">Sulfur metabolism; glutathione biosynthesis; glutathione from L-cysteine and L-glutamate: step 1/2.</text>
</comment>
<dbReference type="PANTHER" id="PTHR11164:SF0">
    <property type="entry name" value="GLUTAMATE--CYSTEINE LIGASE CATALYTIC SUBUNIT"/>
    <property type="match status" value="1"/>
</dbReference>